<keyword evidence="9 10" id="KW-0472">Membrane</keyword>
<evidence type="ECO:0000256" key="10">
    <source>
        <dbReference type="RuleBase" id="RU364125"/>
    </source>
</evidence>
<dbReference type="GO" id="GO:0006935">
    <property type="term" value="P:chemotaxis"/>
    <property type="evidence" value="ECO:0007669"/>
    <property type="project" value="UniProtKB-KW"/>
</dbReference>
<evidence type="ECO:0000256" key="9">
    <source>
        <dbReference type="ARBA" id="ARBA00023136"/>
    </source>
</evidence>
<dbReference type="Pfam" id="PF03748">
    <property type="entry name" value="FliL"/>
    <property type="match status" value="1"/>
</dbReference>
<sequence length="146" mass="16559">MAEGKRDIKKIIILALLIIVISGVASFTFFTYFSLAQDEGNEESIDDISPNYNAGSFVVNITDNNRLNYVKASIVFELESSDLVDELERREAQIRDRIITALRNQNESILRDAEAKEVRNAIKAEINGLLISGQIKNVWFTELMFQ</sequence>
<evidence type="ECO:0000256" key="3">
    <source>
        <dbReference type="ARBA" id="ARBA00008281"/>
    </source>
</evidence>
<dbReference type="EMBL" id="JAJFAT010000009">
    <property type="protein sequence ID" value="MCC3145197.1"/>
    <property type="molecule type" value="Genomic_DNA"/>
</dbReference>
<name>A0AAW4X070_9FIRM</name>
<keyword evidence="8 10" id="KW-1133">Transmembrane helix</keyword>
<dbReference type="InterPro" id="IPR005503">
    <property type="entry name" value="FliL"/>
</dbReference>
<evidence type="ECO:0000256" key="1">
    <source>
        <dbReference type="ARBA" id="ARBA00002254"/>
    </source>
</evidence>
<accession>A0AAW4X070</accession>
<reference evidence="11 12" key="1">
    <citation type="submission" date="2021-10" db="EMBL/GenBank/DDBJ databases">
        <authorList>
            <person name="Grouzdev D.S."/>
            <person name="Pantiukh K.S."/>
            <person name="Krutkina M.S."/>
        </authorList>
    </citation>
    <scope>NUCLEOTIDE SEQUENCE [LARGE SCALE GENOMIC DNA]</scope>
    <source>
        <strain evidence="11 12">Z-7514</strain>
    </source>
</reference>
<keyword evidence="4 10" id="KW-1003">Cell membrane</keyword>
<dbReference type="RefSeq" id="WP_229345782.1">
    <property type="nucleotide sequence ID" value="NZ_JAJFAT010000009.1"/>
</dbReference>
<comment type="subcellular location">
    <subcellularLocation>
        <location evidence="2">Cell membrane</location>
        <topology evidence="2">Single-pass membrane protein</topology>
    </subcellularLocation>
</comment>
<comment type="caution">
    <text evidence="11">The sequence shown here is derived from an EMBL/GenBank/DDBJ whole genome shotgun (WGS) entry which is preliminary data.</text>
</comment>
<evidence type="ECO:0000256" key="6">
    <source>
        <dbReference type="ARBA" id="ARBA00022692"/>
    </source>
</evidence>
<dbReference type="GO" id="GO:0009425">
    <property type="term" value="C:bacterial-type flagellum basal body"/>
    <property type="evidence" value="ECO:0007669"/>
    <property type="project" value="InterPro"/>
</dbReference>
<dbReference type="GO" id="GO:0071978">
    <property type="term" value="P:bacterial-type flagellum-dependent swarming motility"/>
    <property type="evidence" value="ECO:0007669"/>
    <property type="project" value="TreeGrafter"/>
</dbReference>
<keyword evidence="11" id="KW-0966">Cell projection</keyword>
<keyword evidence="11" id="KW-0969">Cilium</keyword>
<feature type="transmembrane region" description="Helical" evidence="10">
    <location>
        <begin position="12"/>
        <end position="35"/>
    </location>
</feature>
<dbReference type="PANTHER" id="PTHR35091:SF2">
    <property type="entry name" value="FLAGELLAR PROTEIN FLIL"/>
    <property type="match status" value="1"/>
</dbReference>
<dbReference type="Proteomes" id="UP001199296">
    <property type="component" value="Unassembled WGS sequence"/>
</dbReference>
<proteinExistence type="inferred from homology"/>
<evidence type="ECO:0000313" key="12">
    <source>
        <dbReference type="Proteomes" id="UP001199296"/>
    </source>
</evidence>
<evidence type="ECO:0000256" key="4">
    <source>
        <dbReference type="ARBA" id="ARBA00022475"/>
    </source>
</evidence>
<organism evidence="11 12">
    <name type="scientific">Halanaerobium polyolivorans</name>
    <dbReference type="NCBI Taxonomy" id="2886943"/>
    <lineage>
        <taxon>Bacteria</taxon>
        <taxon>Bacillati</taxon>
        <taxon>Bacillota</taxon>
        <taxon>Clostridia</taxon>
        <taxon>Halanaerobiales</taxon>
        <taxon>Halanaerobiaceae</taxon>
        <taxon>Halanaerobium</taxon>
    </lineage>
</organism>
<keyword evidence="6 10" id="KW-0812">Transmembrane</keyword>
<gene>
    <name evidence="11" type="ORF">LJ207_07660</name>
</gene>
<keyword evidence="12" id="KW-1185">Reference proteome</keyword>
<evidence type="ECO:0000256" key="7">
    <source>
        <dbReference type="ARBA" id="ARBA00022779"/>
    </source>
</evidence>
<dbReference type="PANTHER" id="PTHR35091">
    <property type="entry name" value="FLAGELLAR PROTEIN FLIL"/>
    <property type="match status" value="1"/>
</dbReference>
<comment type="function">
    <text evidence="1 10">Controls the rotational direction of flagella during chemotaxis.</text>
</comment>
<evidence type="ECO:0000256" key="5">
    <source>
        <dbReference type="ARBA" id="ARBA00022500"/>
    </source>
</evidence>
<evidence type="ECO:0000256" key="8">
    <source>
        <dbReference type="ARBA" id="ARBA00022989"/>
    </source>
</evidence>
<dbReference type="AlphaFoldDB" id="A0AAW4X070"/>
<dbReference type="GO" id="GO:0005886">
    <property type="term" value="C:plasma membrane"/>
    <property type="evidence" value="ECO:0007669"/>
    <property type="project" value="UniProtKB-SubCell"/>
</dbReference>
<keyword evidence="11" id="KW-0282">Flagellum</keyword>
<protein>
    <recommendedName>
        <fullName evidence="10">Flagellar protein FliL</fullName>
    </recommendedName>
</protein>
<evidence type="ECO:0000313" key="11">
    <source>
        <dbReference type="EMBL" id="MCC3145197.1"/>
    </source>
</evidence>
<keyword evidence="5 10" id="KW-0145">Chemotaxis</keyword>
<evidence type="ECO:0000256" key="2">
    <source>
        <dbReference type="ARBA" id="ARBA00004162"/>
    </source>
</evidence>
<comment type="similarity">
    <text evidence="3 10">Belongs to the FliL family.</text>
</comment>
<keyword evidence="7 10" id="KW-0283">Flagellar rotation</keyword>